<gene>
    <name evidence="1" type="ORF">F0237_07785</name>
</gene>
<evidence type="ECO:0000313" key="2">
    <source>
        <dbReference type="Proteomes" id="UP000572722"/>
    </source>
</evidence>
<proteinExistence type="predicted"/>
<comment type="caution">
    <text evidence="1">The sequence shown here is derived from an EMBL/GenBank/DDBJ whole genome shotgun (WGS) entry which is preliminary data.</text>
</comment>
<sequence length="276" mass="31901">MAREHYLLNQSHRNHKRTEQIINVFGSETQSLNILRNTERYKLRQASKKRGGRPPTAAVEFSLNLPKGIRPSMEEWRQVLNKLMVELAAHLGVSTRQLATIVRAVVHQQDQDTNVRGSGDHMHIVIGKFTYELQYLSDLQRKSTTRLIKIAFNNAVDDVVGISHQSYQIQKNYSGSAKKRAPSWKVKAARKQEMIKAQERHIKKMIDQANKWHEAYEVGDYRQMNRQYNRLLKGMETVDTSNDETASLYEFMQQLVCKVETKAKNGGRLLGRMPQP</sequence>
<evidence type="ECO:0000313" key="1">
    <source>
        <dbReference type="EMBL" id="NOI80560.1"/>
    </source>
</evidence>
<protein>
    <submittedName>
        <fullName evidence="1">Uncharacterized protein</fullName>
    </submittedName>
</protein>
<dbReference type="AlphaFoldDB" id="A0AAE5GPR4"/>
<name>A0AAE5GPR4_9VIBR</name>
<organism evidence="1 2">
    <name type="scientific">Vibrio tubiashii</name>
    <dbReference type="NCBI Taxonomy" id="29498"/>
    <lineage>
        <taxon>Bacteria</taxon>
        <taxon>Pseudomonadati</taxon>
        <taxon>Pseudomonadota</taxon>
        <taxon>Gammaproteobacteria</taxon>
        <taxon>Vibrionales</taxon>
        <taxon>Vibrionaceae</taxon>
        <taxon>Vibrio</taxon>
        <taxon>Vibrio oreintalis group</taxon>
    </lineage>
</organism>
<dbReference type="Proteomes" id="UP000572722">
    <property type="component" value="Unassembled WGS sequence"/>
</dbReference>
<dbReference type="EMBL" id="VTXO01000002">
    <property type="protein sequence ID" value="NOI80560.1"/>
    <property type="molecule type" value="Genomic_DNA"/>
</dbReference>
<accession>A0AAE5GPR4</accession>
<reference evidence="1 2" key="1">
    <citation type="submission" date="2019-08" db="EMBL/GenBank/DDBJ databases">
        <title>Draft genome sequencing and comparative genomics of hatchery-associated Vibrios.</title>
        <authorList>
            <person name="Kehlet-Delgado H."/>
            <person name="Mueller R.S."/>
        </authorList>
    </citation>
    <scope>NUCLEOTIDE SEQUENCE [LARGE SCALE GENOMIC DNA]</scope>
    <source>
        <strain evidence="1 2">01-65-5-1</strain>
    </source>
</reference>